<organism evidence="1 2">
    <name type="scientific">Araneus ventricosus</name>
    <name type="common">Orbweaver spider</name>
    <name type="synonym">Epeira ventricosa</name>
    <dbReference type="NCBI Taxonomy" id="182803"/>
    <lineage>
        <taxon>Eukaryota</taxon>
        <taxon>Metazoa</taxon>
        <taxon>Ecdysozoa</taxon>
        <taxon>Arthropoda</taxon>
        <taxon>Chelicerata</taxon>
        <taxon>Arachnida</taxon>
        <taxon>Araneae</taxon>
        <taxon>Araneomorphae</taxon>
        <taxon>Entelegynae</taxon>
        <taxon>Araneoidea</taxon>
        <taxon>Araneidae</taxon>
        <taxon>Araneus</taxon>
    </lineage>
</organism>
<reference evidence="1 2" key="1">
    <citation type="journal article" date="2019" name="Sci. Rep.">
        <title>Orb-weaving spider Araneus ventricosus genome elucidates the spidroin gene catalogue.</title>
        <authorList>
            <person name="Kono N."/>
            <person name="Nakamura H."/>
            <person name="Ohtoshi R."/>
            <person name="Moran D.A.P."/>
            <person name="Shinohara A."/>
            <person name="Yoshida Y."/>
            <person name="Fujiwara M."/>
            <person name="Mori M."/>
            <person name="Tomita M."/>
            <person name="Arakawa K."/>
        </authorList>
    </citation>
    <scope>NUCLEOTIDE SEQUENCE [LARGE SCALE GENOMIC DNA]</scope>
</reference>
<evidence type="ECO:0000313" key="2">
    <source>
        <dbReference type="Proteomes" id="UP000499080"/>
    </source>
</evidence>
<evidence type="ECO:0000313" key="1">
    <source>
        <dbReference type="EMBL" id="GBO16792.1"/>
    </source>
</evidence>
<sequence length="107" mass="12564">MEAPGEVIKKIERTPKLALKWTMHNIREFFHLKRCTKCQGFGYLVKDYKDVRPTCESCAGRHETWRCRSPQIVTAVNCSHYNYCYRKEHSKLFTKPQTTPVPATTLK</sequence>
<dbReference type="Proteomes" id="UP000499080">
    <property type="component" value="Unassembled WGS sequence"/>
</dbReference>
<protein>
    <submittedName>
        <fullName evidence="1">Uncharacterized protein</fullName>
    </submittedName>
</protein>
<keyword evidence="2" id="KW-1185">Reference proteome</keyword>
<dbReference type="EMBL" id="BGPR01040627">
    <property type="protein sequence ID" value="GBO16792.1"/>
    <property type="molecule type" value="Genomic_DNA"/>
</dbReference>
<proteinExistence type="predicted"/>
<dbReference type="OrthoDB" id="6431089at2759"/>
<dbReference type="AlphaFoldDB" id="A0A4Y2UWZ3"/>
<accession>A0A4Y2UWZ3</accession>
<comment type="caution">
    <text evidence="1">The sequence shown here is derived from an EMBL/GenBank/DDBJ whole genome shotgun (WGS) entry which is preliminary data.</text>
</comment>
<name>A0A4Y2UWZ3_ARAVE</name>
<gene>
    <name evidence="1" type="ORF">AVEN_103937_1</name>
</gene>